<accession>A0A077M242</accession>
<dbReference type="InterPro" id="IPR023606">
    <property type="entry name" value="CoA-Trfase_III_dom_1_sf"/>
</dbReference>
<dbReference type="InterPro" id="IPR050509">
    <property type="entry name" value="CoA-transferase_III"/>
</dbReference>
<keyword evidence="2" id="KW-0413">Isomerase</keyword>
<proteinExistence type="predicted"/>
<comment type="caution">
    <text evidence="2">The sequence shown here is derived from an EMBL/GenBank/DDBJ whole genome shotgun (WGS) entry which is preliminary data.</text>
</comment>
<protein>
    <submittedName>
        <fullName evidence="2">Alpha-methylacyl-CoA racemase</fullName>
        <ecNumber evidence="2">5.1.99.4</ecNumber>
    </submittedName>
</protein>
<dbReference type="PANTHER" id="PTHR48228">
    <property type="entry name" value="SUCCINYL-COA--D-CITRAMALATE COA-TRANSFERASE"/>
    <property type="match status" value="1"/>
</dbReference>
<dbReference type="InterPro" id="IPR044855">
    <property type="entry name" value="CoA-Trfase_III_dom3_sf"/>
</dbReference>
<dbReference type="SUPFAM" id="SSF89796">
    <property type="entry name" value="CoA-transferase family III (CaiB/BaiF)"/>
    <property type="match status" value="1"/>
</dbReference>
<dbReference type="Proteomes" id="UP000035721">
    <property type="component" value="Unassembled WGS sequence"/>
</dbReference>
<name>A0A077M242_9MICO</name>
<dbReference type="GO" id="GO:0008111">
    <property type="term" value="F:alpha-methylacyl-CoA racemase activity"/>
    <property type="evidence" value="ECO:0007669"/>
    <property type="project" value="UniProtKB-EC"/>
</dbReference>
<dbReference type="EC" id="5.1.99.4" evidence="2"/>
<gene>
    <name evidence="2" type="primary">Amacr</name>
    <name evidence="2" type="ORF">BN12_270025</name>
</gene>
<dbReference type="Pfam" id="PF02515">
    <property type="entry name" value="CoA_transf_3"/>
    <property type="match status" value="1"/>
</dbReference>
<dbReference type="InterPro" id="IPR003673">
    <property type="entry name" value="CoA-Trfase_fam_III"/>
</dbReference>
<reference evidence="2 3" key="1">
    <citation type="journal article" date="2013" name="ISME J.">
        <title>A metabolic model for members of the genus Tetrasphaera involved in enhanced biological phosphorus removal.</title>
        <authorList>
            <person name="Kristiansen R."/>
            <person name="Nguyen H.T.T."/>
            <person name="Saunders A.M."/>
            <person name="Nielsen J.L."/>
            <person name="Wimmer R."/>
            <person name="Le V.Q."/>
            <person name="McIlroy S.J."/>
            <person name="Petrovski S."/>
            <person name="Seviour R.J."/>
            <person name="Calteau A."/>
            <person name="Nielsen K.L."/>
            <person name="Nielsen P.H."/>
        </authorList>
    </citation>
    <scope>NUCLEOTIDE SEQUENCE [LARGE SCALE GENOMIC DNA]</scope>
    <source>
        <strain evidence="2 3">T1-X7</strain>
    </source>
</reference>
<dbReference type="RefSeq" id="WP_048550709.1">
    <property type="nucleotide sequence ID" value="NZ_HF570958.1"/>
</dbReference>
<dbReference type="Gene3D" id="3.40.50.10540">
    <property type="entry name" value="Crotonobetainyl-coa:carnitine coa-transferase, domain 1"/>
    <property type="match status" value="1"/>
</dbReference>
<dbReference type="OrthoDB" id="9797653at2"/>
<sequence>MPITGPLSAIRVIELAGIGPGPFAGMTLADLGADVVRVDRPGPPELATAPPDRDVLNRGKRSIALDLKSPTGVEALRALTDRADVLVEGLRPGVTERLGIGPEVLLERNPHLVYGRMTGWGQDGPLARTAGHDLNYIGVTGSLHGLAAAGAPPIVPFPILGDYAGGAMYLVTGVLAALVERMTTGRGQVVDAAMVDGVSHLMAATHSMLSAGRWQDEAGVNLLDGAAPFYAVYETSDGRYVSVGALEGKFFAELLARLGVPEDVYPAAAQHDRSRWPQLRGTLAEIFRRRTQEEWVEVFAGSDACVAPVVTMRGALDHPQIRARGSVIEHDGVIQPGPAPRFGAHSVEPPQPPPVPGRDTRAILTEAGLDADDLIASGAAFEAG</sequence>
<dbReference type="EMBL" id="CAJB01000190">
    <property type="protein sequence ID" value="CCH78299.1"/>
    <property type="molecule type" value="Genomic_DNA"/>
</dbReference>
<dbReference type="Gene3D" id="3.30.1540.10">
    <property type="entry name" value="formyl-coa transferase, domain 3"/>
    <property type="match status" value="1"/>
</dbReference>
<dbReference type="AlphaFoldDB" id="A0A077M242"/>
<dbReference type="STRING" id="1194083.BN12_270025"/>
<evidence type="ECO:0000313" key="2">
    <source>
        <dbReference type="EMBL" id="CCH78299.1"/>
    </source>
</evidence>
<feature type="region of interest" description="Disordered" evidence="1">
    <location>
        <begin position="338"/>
        <end position="359"/>
    </location>
</feature>
<dbReference type="PANTHER" id="PTHR48228:SF5">
    <property type="entry name" value="ALPHA-METHYLACYL-COA RACEMASE"/>
    <property type="match status" value="1"/>
</dbReference>
<evidence type="ECO:0000256" key="1">
    <source>
        <dbReference type="SAM" id="MobiDB-lite"/>
    </source>
</evidence>
<evidence type="ECO:0000313" key="3">
    <source>
        <dbReference type="Proteomes" id="UP000035721"/>
    </source>
</evidence>
<keyword evidence="3" id="KW-1185">Reference proteome</keyword>
<organism evidence="2 3">
    <name type="scientific">Nostocoides japonicum T1-X7</name>
    <dbReference type="NCBI Taxonomy" id="1194083"/>
    <lineage>
        <taxon>Bacteria</taxon>
        <taxon>Bacillati</taxon>
        <taxon>Actinomycetota</taxon>
        <taxon>Actinomycetes</taxon>
        <taxon>Micrococcales</taxon>
        <taxon>Intrasporangiaceae</taxon>
        <taxon>Nostocoides</taxon>
    </lineage>
</organism>